<protein>
    <recommendedName>
        <fullName evidence="3">Acyl-CoA dehydrogenase, C-terminal domain</fullName>
    </recommendedName>
</protein>
<evidence type="ECO:0000313" key="2">
    <source>
        <dbReference type="Proteomes" id="UP000183561"/>
    </source>
</evidence>
<dbReference type="InterPro" id="IPR036250">
    <property type="entry name" value="AcylCo_DH-like_C"/>
</dbReference>
<evidence type="ECO:0000313" key="1">
    <source>
        <dbReference type="EMBL" id="SEC38609.1"/>
    </source>
</evidence>
<dbReference type="SUPFAM" id="SSF47203">
    <property type="entry name" value="Acyl-CoA dehydrogenase C-terminal domain-like"/>
    <property type="match status" value="1"/>
</dbReference>
<gene>
    <name evidence="1" type="ORF">SAMN04490239_3898</name>
</gene>
<dbReference type="GO" id="GO:0016627">
    <property type="term" value="F:oxidoreductase activity, acting on the CH-CH group of donors"/>
    <property type="evidence" value="ECO:0007669"/>
    <property type="project" value="InterPro"/>
</dbReference>
<accession>A0A1H4S398</accession>
<sequence length="34" mass="3700">MELLIAGRATTIYGGTTKVQLNVIAERMLGPPRE</sequence>
<keyword evidence="2" id="KW-1185">Reference proteome</keyword>
<evidence type="ECO:0008006" key="3">
    <source>
        <dbReference type="Google" id="ProtNLM"/>
    </source>
</evidence>
<dbReference type="Proteomes" id="UP000183561">
    <property type="component" value="Unassembled WGS sequence"/>
</dbReference>
<reference evidence="2" key="1">
    <citation type="submission" date="2016-10" db="EMBL/GenBank/DDBJ databases">
        <authorList>
            <person name="Varghese N."/>
            <person name="Submissions S."/>
        </authorList>
    </citation>
    <scope>NUCLEOTIDE SEQUENCE [LARGE SCALE GENOMIC DNA]</scope>
    <source>
        <strain evidence="2">DSM 44498</strain>
    </source>
</reference>
<proteinExistence type="predicted"/>
<name>A0A1H4S398_9NOCA</name>
<organism evidence="1 2">
    <name type="scientific">Rhodococcus koreensis</name>
    <dbReference type="NCBI Taxonomy" id="99653"/>
    <lineage>
        <taxon>Bacteria</taxon>
        <taxon>Bacillati</taxon>
        <taxon>Actinomycetota</taxon>
        <taxon>Actinomycetes</taxon>
        <taxon>Mycobacteriales</taxon>
        <taxon>Nocardiaceae</taxon>
        <taxon>Rhodococcus</taxon>
    </lineage>
</organism>
<dbReference type="Gene3D" id="1.20.140.10">
    <property type="entry name" value="Butyryl-CoA Dehydrogenase, subunit A, domain 3"/>
    <property type="match status" value="1"/>
</dbReference>
<dbReference type="AlphaFoldDB" id="A0A1H4S398"/>
<dbReference type="EMBL" id="FNSV01000005">
    <property type="protein sequence ID" value="SEC38609.1"/>
    <property type="molecule type" value="Genomic_DNA"/>
</dbReference>